<keyword evidence="3" id="KW-1185">Reference proteome</keyword>
<dbReference type="EMBL" id="WHUT02000002">
    <property type="protein sequence ID" value="NUB43453.1"/>
    <property type="molecule type" value="Genomic_DNA"/>
</dbReference>
<keyword evidence="1" id="KW-0732">Signal</keyword>
<dbReference type="RefSeq" id="WP_152824459.1">
    <property type="nucleotide sequence ID" value="NZ_WHUT02000002.1"/>
</dbReference>
<evidence type="ECO:0000313" key="3">
    <source>
        <dbReference type="Proteomes" id="UP000484076"/>
    </source>
</evidence>
<reference evidence="2" key="1">
    <citation type="submission" date="2020-05" db="EMBL/GenBank/DDBJ databases">
        <title>Fertoebacter nigrum gen. nov., sp. nov., a new member of the family Rhodobacteraceae.</title>
        <authorList>
            <person name="Szuroczki S."/>
            <person name="Abbaszade G."/>
            <person name="Buni D."/>
            <person name="Schumann P."/>
            <person name="Toth E."/>
        </authorList>
    </citation>
    <scope>NUCLEOTIDE SEQUENCE</scope>
    <source>
        <strain evidence="2">RG-N-1a</strain>
    </source>
</reference>
<dbReference type="AlphaFoldDB" id="A0A8X8GX38"/>
<gene>
    <name evidence="2" type="ORF">GEU84_003580</name>
</gene>
<dbReference type="Proteomes" id="UP000484076">
    <property type="component" value="Unassembled WGS sequence"/>
</dbReference>
<proteinExistence type="predicted"/>
<sequence length="182" mass="18804">MQRALAAVCVMWGAPALACELVPGTPSPVPQRMAQCGVVYQATDFIRIGLSKAKDLGHGLVRQDAYESAGCTSTHDPIIMDCNTGRAVVLGSALHDPMLADTPPDPVEQLANRVAKAAAAGQPMTIDAITALAQAVDPAGVVALTTRSRITVGSIRPAGAARPVTQTFGLGCACKTFYPALH</sequence>
<evidence type="ECO:0000256" key="1">
    <source>
        <dbReference type="SAM" id="SignalP"/>
    </source>
</evidence>
<comment type="caution">
    <text evidence="2">The sequence shown here is derived from an EMBL/GenBank/DDBJ whole genome shotgun (WGS) entry which is preliminary data.</text>
</comment>
<evidence type="ECO:0000313" key="2">
    <source>
        <dbReference type="EMBL" id="NUB43453.1"/>
    </source>
</evidence>
<feature type="signal peptide" evidence="1">
    <location>
        <begin position="1"/>
        <end position="18"/>
    </location>
</feature>
<protein>
    <submittedName>
        <fullName evidence="2">Uncharacterized protein</fullName>
    </submittedName>
</protein>
<feature type="chain" id="PRO_5036490301" evidence="1">
    <location>
        <begin position="19"/>
        <end position="182"/>
    </location>
</feature>
<accession>A0A8X8GX38</accession>
<name>A0A8X8GX38_9RHOB</name>
<organism evidence="2 3">
    <name type="scientific">Fertoeibacter niger</name>
    <dbReference type="NCBI Taxonomy" id="2656921"/>
    <lineage>
        <taxon>Bacteria</taxon>
        <taxon>Pseudomonadati</taxon>
        <taxon>Pseudomonadota</taxon>
        <taxon>Alphaproteobacteria</taxon>
        <taxon>Rhodobacterales</taxon>
        <taxon>Paracoccaceae</taxon>
        <taxon>Fertoeibacter</taxon>
    </lineage>
</organism>